<dbReference type="InterPro" id="IPR050092">
    <property type="entry name" value="RNase_H"/>
</dbReference>
<evidence type="ECO:0000256" key="10">
    <source>
        <dbReference type="ARBA" id="ARBA00022842"/>
    </source>
</evidence>
<dbReference type="Pfam" id="PF00075">
    <property type="entry name" value="RNase_H"/>
    <property type="match status" value="1"/>
</dbReference>
<dbReference type="Proteomes" id="UP000037594">
    <property type="component" value="Unassembled WGS sequence"/>
</dbReference>
<keyword evidence="11" id="KW-0963">Cytoplasm</keyword>
<evidence type="ECO:0000256" key="8">
    <source>
        <dbReference type="ARBA" id="ARBA00022759"/>
    </source>
</evidence>
<evidence type="ECO:0000313" key="14">
    <source>
        <dbReference type="EMBL" id="KMV13958.1"/>
    </source>
</evidence>
<dbReference type="InterPro" id="IPR002156">
    <property type="entry name" value="RNaseH_domain"/>
</dbReference>
<gene>
    <name evidence="11" type="primary">rnhA</name>
    <name evidence="14" type="ORF">ACT17_32780</name>
</gene>
<feature type="binding site" evidence="11">
    <location>
        <position position="58"/>
    </location>
    <ligand>
        <name>Mg(2+)</name>
        <dbReference type="ChEBI" id="CHEBI:18420"/>
        <label>1</label>
    </ligand>
</feature>
<keyword evidence="10 11" id="KW-0460">Magnesium</keyword>
<dbReference type="GO" id="GO:0003676">
    <property type="term" value="F:nucleic acid binding"/>
    <property type="evidence" value="ECO:0007669"/>
    <property type="project" value="InterPro"/>
</dbReference>
<dbReference type="AlphaFoldDB" id="A0A0J8TX39"/>
<dbReference type="FunFam" id="3.30.420.10:FF:000089">
    <property type="entry name" value="Ribonuclease H"/>
    <property type="match status" value="1"/>
</dbReference>
<evidence type="ECO:0000256" key="5">
    <source>
        <dbReference type="ARBA" id="ARBA00012180"/>
    </source>
</evidence>
<dbReference type="HAMAP" id="MF_00042">
    <property type="entry name" value="RNase_H"/>
    <property type="match status" value="1"/>
</dbReference>
<feature type="region of interest" description="Disordered" evidence="12">
    <location>
        <begin position="154"/>
        <end position="186"/>
    </location>
</feature>
<comment type="subunit">
    <text evidence="4 11">Monomer.</text>
</comment>
<dbReference type="NCBIfam" id="NF001236">
    <property type="entry name" value="PRK00203.1"/>
    <property type="match status" value="1"/>
</dbReference>
<feature type="binding site" evidence="11">
    <location>
        <position position="20"/>
    </location>
    <ligand>
        <name>Mg(2+)</name>
        <dbReference type="ChEBI" id="CHEBI:18420"/>
        <label>1</label>
    </ligand>
</feature>
<dbReference type="PATRIC" id="fig|451644.5.peg.6736"/>
<keyword evidence="6 11" id="KW-0540">Nuclease</keyword>
<dbReference type="PANTHER" id="PTHR10642">
    <property type="entry name" value="RIBONUCLEASE H1"/>
    <property type="match status" value="1"/>
</dbReference>
<evidence type="ECO:0000256" key="3">
    <source>
        <dbReference type="ARBA" id="ARBA00005300"/>
    </source>
</evidence>
<dbReference type="GO" id="GO:0004523">
    <property type="term" value="F:RNA-DNA hybrid ribonuclease activity"/>
    <property type="evidence" value="ECO:0007669"/>
    <property type="project" value="UniProtKB-UniRule"/>
</dbReference>
<keyword evidence="8 11" id="KW-0255">Endonuclease</keyword>
<evidence type="ECO:0000256" key="6">
    <source>
        <dbReference type="ARBA" id="ARBA00022722"/>
    </source>
</evidence>
<evidence type="ECO:0000259" key="13">
    <source>
        <dbReference type="PROSITE" id="PS50879"/>
    </source>
</evidence>
<feature type="binding site" evidence="11">
    <location>
        <position position="80"/>
    </location>
    <ligand>
        <name>Mg(2+)</name>
        <dbReference type="ChEBI" id="CHEBI:18420"/>
        <label>1</label>
    </ligand>
</feature>
<reference evidence="14 15" key="1">
    <citation type="submission" date="2015-06" db="EMBL/GenBank/DDBJ databases">
        <title>Genome sequence of Mycobacterium conceptionense strain MLE.</title>
        <authorList>
            <person name="Greninger A.L."/>
            <person name="Cunningham G."/>
            <person name="Chiu C.Y."/>
            <person name="Miller S."/>
        </authorList>
    </citation>
    <scope>NUCLEOTIDE SEQUENCE [LARGE SCALE GENOMIC DNA]</scope>
    <source>
        <strain evidence="14 15">MLE</strain>
    </source>
</reference>
<comment type="caution">
    <text evidence="14">The sequence shown here is derived from an EMBL/GenBank/DDBJ whole genome shotgun (WGS) entry which is preliminary data.</text>
</comment>
<dbReference type="InterPro" id="IPR036397">
    <property type="entry name" value="RNaseH_sf"/>
</dbReference>
<dbReference type="InterPro" id="IPR022892">
    <property type="entry name" value="RNaseHI"/>
</dbReference>
<dbReference type="EC" id="3.1.26.4" evidence="5 11"/>
<feature type="binding site" evidence="11">
    <location>
        <position position="144"/>
    </location>
    <ligand>
        <name>Mg(2+)</name>
        <dbReference type="ChEBI" id="CHEBI:18420"/>
        <label>2</label>
    </ligand>
</feature>
<dbReference type="CDD" id="cd09278">
    <property type="entry name" value="RNase_HI_prokaryote_like"/>
    <property type="match status" value="1"/>
</dbReference>
<dbReference type="RefSeq" id="WP_080989701.1">
    <property type="nucleotide sequence ID" value="NZ_LFOD01000064.1"/>
</dbReference>
<evidence type="ECO:0000256" key="2">
    <source>
        <dbReference type="ARBA" id="ARBA00004065"/>
    </source>
</evidence>
<dbReference type="GO" id="GO:0005737">
    <property type="term" value="C:cytoplasm"/>
    <property type="evidence" value="ECO:0007669"/>
    <property type="project" value="UniProtKB-SubCell"/>
</dbReference>
<protein>
    <recommendedName>
        <fullName evidence="5 11">Ribonuclease H</fullName>
        <shortName evidence="11">RNase H</shortName>
        <ecNumber evidence="5 11">3.1.26.4</ecNumber>
    </recommendedName>
</protein>
<name>A0A0J8TX39_9MYCO</name>
<feature type="domain" description="RNase H type-1" evidence="13">
    <location>
        <begin position="11"/>
        <end position="152"/>
    </location>
</feature>
<proteinExistence type="inferred from homology"/>
<dbReference type="GO" id="GO:0000287">
    <property type="term" value="F:magnesium ion binding"/>
    <property type="evidence" value="ECO:0007669"/>
    <property type="project" value="UniProtKB-UniRule"/>
</dbReference>
<evidence type="ECO:0000256" key="12">
    <source>
        <dbReference type="SAM" id="MobiDB-lite"/>
    </source>
</evidence>
<dbReference type="InterPro" id="IPR012337">
    <property type="entry name" value="RNaseH-like_sf"/>
</dbReference>
<keyword evidence="9 11" id="KW-0378">Hydrolase</keyword>
<dbReference type="SUPFAM" id="SSF53098">
    <property type="entry name" value="Ribonuclease H-like"/>
    <property type="match status" value="1"/>
</dbReference>
<evidence type="ECO:0000256" key="4">
    <source>
        <dbReference type="ARBA" id="ARBA00011245"/>
    </source>
</evidence>
<organism evidence="14 15">
    <name type="scientific">Mycolicibacterium conceptionense</name>
    <dbReference type="NCBI Taxonomy" id="451644"/>
    <lineage>
        <taxon>Bacteria</taxon>
        <taxon>Bacillati</taxon>
        <taxon>Actinomycetota</taxon>
        <taxon>Actinomycetes</taxon>
        <taxon>Mycobacteriales</taxon>
        <taxon>Mycobacteriaceae</taxon>
        <taxon>Mycolicibacterium</taxon>
    </lineage>
</organism>
<dbReference type="PROSITE" id="PS50879">
    <property type="entry name" value="RNASE_H_1"/>
    <property type="match status" value="1"/>
</dbReference>
<comment type="function">
    <text evidence="2 11">Endonuclease that specifically degrades the RNA of RNA-DNA hybrids.</text>
</comment>
<dbReference type="OrthoDB" id="7845843at2"/>
<comment type="catalytic activity">
    <reaction evidence="1 11">
        <text>Endonucleolytic cleavage to 5'-phosphomonoester.</text>
        <dbReference type="EC" id="3.1.26.4"/>
    </reaction>
</comment>
<sequence length="186" mass="20210">MSSISPRALRVPETITVYTDGACHGNPGPGGWGVVLRFGEAEKQLYGGEKATTNNRMELMAAIVALESITAPHPIQLWTDSQYVRQGITSWISGWKRKGWKTASGDPVKNEDLWRRLDAAAAKFTVDWRWVKGHAGHEGNELADRLATRGAIEFGGSTGAAGAPKRGNRPRRGRARRSGSSGSGRW</sequence>
<dbReference type="GO" id="GO:0043137">
    <property type="term" value="P:DNA replication, removal of RNA primer"/>
    <property type="evidence" value="ECO:0007669"/>
    <property type="project" value="TreeGrafter"/>
</dbReference>
<comment type="similarity">
    <text evidence="3 11">Belongs to the RNase H family.</text>
</comment>
<keyword evidence="7 11" id="KW-0479">Metal-binding</keyword>
<evidence type="ECO:0000256" key="1">
    <source>
        <dbReference type="ARBA" id="ARBA00000077"/>
    </source>
</evidence>
<evidence type="ECO:0000313" key="15">
    <source>
        <dbReference type="Proteomes" id="UP000037594"/>
    </source>
</evidence>
<comment type="subcellular location">
    <subcellularLocation>
        <location evidence="11">Cytoplasm</location>
    </subcellularLocation>
</comment>
<feature type="binding site" evidence="11">
    <location>
        <position position="20"/>
    </location>
    <ligand>
        <name>Mg(2+)</name>
        <dbReference type="ChEBI" id="CHEBI:18420"/>
        <label>2</label>
    </ligand>
</feature>
<evidence type="ECO:0000256" key="7">
    <source>
        <dbReference type="ARBA" id="ARBA00022723"/>
    </source>
</evidence>
<feature type="compositionally biased region" description="Basic residues" evidence="12">
    <location>
        <begin position="166"/>
        <end position="177"/>
    </location>
</feature>
<dbReference type="Gene3D" id="3.30.420.10">
    <property type="entry name" value="Ribonuclease H-like superfamily/Ribonuclease H"/>
    <property type="match status" value="1"/>
</dbReference>
<evidence type="ECO:0000256" key="9">
    <source>
        <dbReference type="ARBA" id="ARBA00022801"/>
    </source>
</evidence>
<evidence type="ECO:0000256" key="11">
    <source>
        <dbReference type="HAMAP-Rule" id="MF_00042"/>
    </source>
</evidence>
<dbReference type="PANTHER" id="PTHR10642:SF26">
    <property type="entry name" value="RIBONUCLEASE H1"/>
    <property type="match status" value="1"/>
</dbReference>
<comment type="cofactor">
    <cofactor evidence="11">
        <name>Mg(2+)</name>
        <dbReference type="ChEBI" id="CHEBI:18420"/>
    </cofactor>
    <text evidence="11">Binds 1 Mg(2+) ion per subunit. May bind a second metal ion at a regulatory site, or after substrate binding.</text>
</comment>
<dbReference type="EMBL" id="LFOD01000064">
    <property type="protein sequence ID" value="KMV13958.1"/>
    <property type="molecule type" value="Genomic_DNA"/>
</dbReference>
<accession>A0A0J8TX39</accession>